<proteinExistence type="predicted"/>
<evidence type="ECO:0000313" key="2">
    <source>
        <dbReference type="Proteomes" id="UP000314294"/>
    </source>
</evidence>
<reference evidence="1 2" key="1">
    <citation type="submission" date="2019-03" db="EMBL/GenBank/DDBJ databases">
        <title>First draft genome of Liparis tanakae, snailfish: a comprehensive survey of snailfish specific genes.</title>
        <authorList>
            <person name="Kim W."/>
            <person name="Song I."/>
            <person name="Jeong J.-H."/>
            <person name="Kim D."/>
            <person name="Kim S."/>
            <person name="Ryu S."/>
            <person name="Song J.Y."/>
            <person name="Lee S.K."/>
        </authorList>
    </citation>
    <scope>NUCLEOTIDE SEQUENCE [LARGE SCALE GENOMIC DNA]</scope>
    <source>
        <tissue evidence="1">Muscle</tissue>
    </source>
</reference>
<evidence type="ECO:0000313" key="1">
    <source>
        <dbReference type="EMBL" id="TNN22805.1"/>
    </source>
</evidence>
<dbReference type="EMBL" id="SRLO01020935">
    <property type="protein sequence ID" value="TNN22805.1"/>
    <property type="molecule type" value="Genomic_DNA"/>
</dbReference>
<sequence length="12" mass="1436">MRRVHRSRSPGP</sequence>
<protein>
    <submittedName>
        <fullName evidence="1">Uncharacterized protein</fullName>
    </submittedName>
</protein>
<organism evidence="1 2">
    <name type="scientific">Liparis tanakae</name>
    <name type="common">Tanaka's snailfish</name>
    <dbReference type="NCBI Taxonomy" id="230148"/>
    <lineage>
        <taxon>Eukaryota</taxon>
        <taxon>Metazoa</taxon>
        <taxon>Chordata</taxon>
        <taxon>Craniata</taxon>
        <taxon>Vertebrata</taxon>
        <taxon>Euteleostomi</taxon>
        <taxon>Actinopterygii</taxon>
        <taxon>Neopterygii</taxon>
        <taxon>Teleostei</taxon>
        <taxon>Neoteleostei</taxon>
        <taxon>Acanthomorphata</taxon>
        <taxon>Eupercaria</taxon>
        <taxon>Perciformes</taxon>
        <taxon>Cottioidei</taxon>
        <taxon>Cottales</taxon>
        <taxon>Liparidae</taxon>
        <taxon>Liparis</taxon>
    </lineage>
</organism>
<gene>
    <name evidence="1" type="ORF">EYF80_067080</name>
</gene>
<accession>A0A4Z2E206</accession>
<comment type="caution">
    <text evidence="1">The sequence shown here is derived from an EMBL/GenBank/DDBJ whole genome shotgun (WGS) entry which is preliminary data.</text>
</comment>
<name>A0A4Z2E206_9TELE</name>
<keyword evidence="2" id="KW-1185">Reference proteome</keyword>
<dbReference type="Proteomes" id="UP000314294">
    <property type="component" value="Unassembled WGS sequence"/>
</dbReference>